<comment type="caution">
    <text evidence="2">The sequence shown here is derived from an EMBL/GenBank/DDBJ whole genome shotgun (WGS) entry which is preliminary data.</text>
</comment>
<evidence type="ECO:0000256" key="1">
    <source>
        <dbReference type="ARBA" id="ARBA00008668"/>
    </source>
</evidence>
<sequence length="85" mass="9141">MGARRIGVVGVPPLGCVPMLRTLQGGINRGCVTTYNQASEEFNSALSIGLQRLNTDLPDARIDLWSPLGVAVVQGRWRLQYCAAA</sequence>
<comment type="similarity">
    <text evidence="1">Belongs to the 'GDSL' lipolytic enzyme family.</text>
</comment>
<proteinExistence type="inferred from homology"/>
<evidence type="ECO:0000313" key="2">
    <source>
        <dbReference type="EMBL" id="KAK1261570.1"/>
    </source>
</evidence>
<protein>
    <submittedName>
        <fullName evidence="2">GDSL esterase/lipase</fullName>
    </submittedName>
</protein>
<dbReference type="PANTHER" id="PTHR45642:SF150">
    <property type="entry name" value="GDSL ESTERASE_LIPASE EXL3"/>
    <property type="match status" value="1"/>
</dbReference>
<keyword evidence="3" id="KW-1185">Reference proteome</keyword>
<organism evidence="2 3">
    <name type="scientific">Acorus gramineus</name>
    <name type="common">Dwarf sweet flag</name>
    <dbReference type="NCBI Taxonomy" id="55184"/>
    <lineage>
        <taxon>Eukaryota</taxon>
        <taxon>Viridiplantae</taxon>
        <taxon>Streptophyta</taxon>
        <taxon>Embryophyta</taxon>
        <taxon>Tracheophyta</taxon>
        <taxon>Spermatophyta</taxon>
        <taxon>Magnoliopsida</taxon>
        <taxon>Liliopsida</taxon>
        <taxon>Acoraceae</taxon>
        <taxon>Acorus</taxon>
    </lineage>
</organism>
<dbReference type="AlphaFoldDB" id="A0AAV9ABF5"/>
<dbReference type="EMBL" id="JAUJYN010000010">
    <property type="protein sequence ID" value="KAK1261570.1"/>
    <property type="molecule type" value="Genomic_DNA"/>
</dbReference>
<gene>
    <name evidence="2" type="ORF">QJS04_geneDACA001227</name>
</gene>
<dbReference type="GO" id="GO:0016788">
    <property type="term" value="F:hydrolase activity, acting on ester bonds"/>
    <property type="evidence" value="ECO:0007669"/>
    <property type="project" value="InterPro"/>
</dbReference>
<reference evidence="2" key="2">
    <citation type="submission" date="2023-06" db="EMBL/GenBank/DDBJ databases">
        <authorList>
            <person name="Ma L."/>
            <person name="Liu K.-W."/>
            <person name="Li Z."/>
            <person name="Hsiao Y.-Y."/>
            <person name="Qi Y."/>
            <person name="Fu T."/>
            <person name="Tang G."/>
            <person name="Zhang D."/>
            <person name="Sun W.-H."/>
            <person name="Liu D.-K."/>
            <person name="Li Y."/>
            <person name="Chen G.-Z."/>
            <person name="Liu X.-D."/>
            <person name="Liao X.-Y."/>
            <person name="Jiang Y.-T."/>
            <person name="Yu X."/>
            <person name="Hao Y."/>
            <person name="Huang J."/>
            <person name="Zhao X.-W."/>
            <person name="Ke S."/>
            <person name="Chen Y.-Y."/>
            <person name="Wu W.-L."/>
            <person name="Hsu J.-L."/>
            <person name="Lin Y.-F."/>
            <person name="Huang M.-D."/>
            <person name="Li C.-Y."/>
            <person name="Huang L."/>
            <person name="Wang Z.-W."/>
            <person name="Zhao X."/>
            <person name="Zhong W.-Y."/>
            <person name="Peng D.-H."/>
            <person name="Ahmad S."/>
            <person name="Lan S."/>
            <person name="Zhang J.-S."/>
            <person name="Tsai W.-C."/>
            <person name="Van De Peer Y."/>
            <person name="Liu Z.-J."/>
        </authorList>
    </citation>
    <scope>NUCLEOTIDE SEQUENCE</scope>
    <source>
        <strain evidence="2">SCP</strain>
        <tissue evidence="2">Leaves</tissue>
    </source>
</reference>
<dbReference type="Gene3D" id="3.40.50.1110">
    <property type="entry name" value="SGNH hydrolase"/>
    <property type="match status" value="1"/>
</dbReference>
<name>A0AAV9ABF5_ACOGR</name>
<dbReference type="InterPro" id="IPR036514">
    <property type="entry name" value="SGNH_hydro_sf"/>
</dbReference>
<dbReference type="PANTHER" id="PTHR45642">
    <property type="entry name" value="GDSL ESTERASE/LIPASE EXL3"/>
    <property type="match status" value="1"/>
</dbReference>
<reference evidence="2" key="1">
    <citation type="journal article" date="2023" name="Nat. Commun.">
        <title>Diploid and tetraploid genomes of Acorus and the evolution of monocots.</title>
        <authorList>
            <person name="Ma L."/>
            <person name="Liu K.W."/>
            <person name="Li Z."/>
            <person name="Hsiao Y.Y."/>
            <person name="Qi Y."/>
            <person name="Fu T."/>
            <person name="Tang G.D."/>
            <person name="Zhang D."/>
            <person name="Sun W.H."/>
            <person name="Liu D.K."/>
            <person name="Li Y."/>
            <person name="Chen G.Z."/>
            <person name="Liu X.D."/>
            <person name="Liao X.Y."/>
            <person name="Jiang Y.T."/>
            <person name="Yu X."/>
            <person name="Hao Y."/>
            <person name="Huang J."/>
            <person name="Zhao X.W."/>
            <person name="Ke S."/>
            <person name="Chen Y.Y."/>
            <person name="Wu W.L."/>
            <person name="Hsu J.L."/>
            <person name="Lin Y.F."/>
            <person name="Huang M.D."/>
            <person name="Li C.Y."/>
            <person name="Huang L."/>
            <person name="Wang Z.W."/>
            <person name="Zhao X."/>
            <person name="Zhong W.Y."/>
            <person name="Peng D.H."/>
            <person name="Ahmad S."/>
            <person name="Lan S."/>
            <person name="Zhang J.S."/>
            <person name="Tsai W.C."/>
            <person name="Van de Peer Y."/>
            <person name="Liu Z.J."/>
        </authorList>
    </citation>
    <scope>NUCLEOTIDE SEQUENCE</scope>
    <source>
        <strain evidence="2">SCP</strain>
    </source>
</reference>
<dbReference type="Proteomes" id="UP001179952">
    <property type="component" value="Unassembled WGS sequence"/>
</dbReference>
<accession>A0AAV9ABF5</accession>
<dbReference type="Pfam" id="PF00657">
    <property type="entry name" value="Lipase_GDSL"/>
    <property type="match status" value="1"/>
</dbReference>
<evidence type="ECO:0000313" key="3">
    <source>
        <dbReference type="Proteomes" id="UP001179952"/>
    </source>
</evidence>
<dbReference type="InterPro" id="IPR001087">
    <property type="entry name" value="GDSL"/>
</dbReference>
<dbReference type="InterPro" id="IPR050592">
    <property type="entry name" value="GDSL_lipolytic_enzyme"/>
</dbReference>